<feature type="transmembrane region" description="Helical" evidence="9">
    <location>
        <begin position="556"/>
        <end position="578"/>
    </location>
</feature>
<evidence type="ECO:0000256" key="5">
    <source>
        <dbReference type="ARBA" id="ARBA00022927"/>
    </source>
</evidence>
<feature type="transmembrane region" description="Helical" evidence="9">
    <location>
        <begin position="983"/>
        <end position="1001"/>
    </location>
</feature>
<dbReference type="InterPro" id="IPR048634">
    <property type="entry name" value="SecD_SecF_C"/>
</dbReference>
<evidence type="ECO:0000256" key="7">
    <source>
        <dbReference type="ARBA" id="ARBA00023010"/>
    </source>
</evidence>
<comment type="similarity">
    <text evidence="9">Belongs to the SecD/SecF family. SecD subfamily.</text>
</comment>
<comment type="subunit">
    <text evidence="10">Forms a complex with SecD. Part of the essential Sec protein translocation apparatus which comprises SecA, SecYEG and auxiliary proteins SecDF. Other proteins may also be involved.</text>
</comment>
<dbReference type="GO" id="GO:0006605">
    <property type="term" value="P:protein targeting"/>
    <property type="evidence" value="ECO:0007669"/>
    <property type="project" value="UniProtKB-UniRule"/>
</dbReference>
<keyword evidence="2 9" id="KW-0813">Transport</keyword>
<dbReference type="Gene3D" id="3.30.70.3220">
    <property type="match status" value="1"/>
</dbReference>
<dbReference type="GO" id="GO:0005886">
    <property type="term" value="C:plasma membrane"/>
    <property type="evidence" value="ECO:0007669"/>
    <property type="project" value="UniProtKB-SubCell"/>
</dbReference>
<sequence>MQLKGLVRFFTIALILICIYQLSFTWMVRSHESQMSTKANAWVKANYISPEQKYPNNAELAKLYSDSLEDIQAQELKHLLDSTRNSKIGPFGFTTYQSAKDKELMLGLDLQGGMSVTMQVGLDGLVHSLANYTKDADINTAIAKAEAIRANNNADYITLFAQEFAKIAPGKKLAPFFAQRSNGTITYESSDNQVISYLRTQAKAAFTNTYKILRTRIDRFGLSSPTINPDEAKGNITIELAGVNDAERVRHYLQSTANLQFFEVFNIGDIGPDLQKANSALVAELKGGNIDTSATKKLADTTVQKTIAKTTATNKETSGKNTSLSTLSNEDTSTTFANKTATASSNGKVDSAAIIKAQYPLTSLFANISSPFQGQDGKVQYPSSIGVVRTSDTAKLNAYLFNDQAVKSKFPSNLVFMYGKPDEKDEKNRGFLELYAIKTLDNGTAPLEGDHVSSARQGNNEQGQVTVNMSMDETGTRIWAKLTQKNIGKPIAIVLDNIVYSAPFVNNVIPNGSSEITGNYTTAEAQDMANILESGKLPAPAKIVQQYTVGPTLGQAAVMGGAISFGLSFLVIFILMLLYFNSAGWIANIALILNLLFTIGVLSAMGFTLTAPGIAGLVLTVGLAVDTNVIIFERIKEELNRGKGYLNAVSDGYKRSYAPVLDAHVTTMLTAIILFTFGLGPILGFATTQIIGILLSLFCGILISRLVSDTYTNKNRHFNYFTKISRKIFSHKQIPFVKYRKVTYVISAFVLLFGIGSYFNGFNEGVEFSGGRSYTVKFEKAPDQGKVRDDLKALFKETPIIKTVNTPEQLNITTSYMIHDNGKGVDAKVEGLLYQGLQKYLPAGTTQSQFESQSVQSSQTVLPTISQDLKAGATKATIIAIIVICLYIFIRFRDWRFSLGTIVSLLHDVLVTLIVFSFLKNVVPFPLEIDQNFIAAVLTVIGFSMNDTVIVYDRIREDARLMHTTDKEVIINKAINDTLSRTIMTSLTVFLTILILFIFGGEVVRGFAFAMLIGVITGTYSSIFVAAPILIDFARKKPLGKAHEHDVLERKHHNHLHEEKNK</sequence>
<keyword evidence="4 9" id="KW-0812">Transmembrane</keyword>
<keyword evidence="7 9" id="KW-0811">Translocation</keyword>
<dbReference type="KEGG" id="ark:D6B99_02900"/>
<gene>
    <name evidence="10" type="primary">secF</name>
    <name evidence="9" type="synonym">secD</name>
    <name evidence="14" type="ORF">D6B99_02900</name>
</gene>
<proteinExistence type="inferred from homology"/>
<evidence type="ECO:0000256" key="2">
    <source>
        <dbReference type="ARBA" id="ARBA00022448"/>
    </source>
</evidence>
<dbReference type="PANTHER" id="PTHR30081:SF1">
    <property type="entry name" value="PROTEIN TRANSLOCASE SUBUNIT SECD"/>
    <property type="match status" value="1"/>
</dbReference>
<comment type="similarity">
    <text evidence="10">Belongs to the SecD/SecF family. SecF subfamily.</text>
</comment>
<keyword evidence="8 9" id="KW-0472">Membrane</keyword>
<dbReference type="InterPro" id="IPR022645">
    <property type="entry name" value="SecD/SecF_bac"/>
</dbReference>
<feature type="domain" description="Protein translocase subunit SecDF P1" evidence="12">
    <location>
        <begin position="208"/>
        <end position="264"/>
    </location>
</feature>
<comment type="caution">
    <text evidence="9">Lacks conserved residue(s) required for the propagation of feature annotation.</text>
</comment>
<evidence type="ECO:0000259" key="13">
    <source>
        <dbReference type="Pfam" id="PF22599"/>
    </source>
</evidence>
<evidence type="ECO:0000256" key="1">
    <source>
        <dbReference type="ARBA" id="ARBA00004651"/>
    </source>
</evidence>
<dbReference type="InterPro" id="IPR022813">
    <property type="entry name" value="SecD/SecF_arch_bac"/>
</dbReference>
<dbReference type="NCBIfam" id="NF009585">
    <property type="entry name" value="PRK13024.1-5"/>
    <property type="match status" value="1"/>
</dbReference>
<keyword evidence="3 9" id="KW-1003">Cell membrane</keyword>
<dbReference type="InterPro" id="IPR022646">
    <property type="entry name" value="SecD/SecF_CS"/>
</dbReference>
<dbReference type="AlphaFoldDB" id="A0A386HM07"/>
<evidence type="ECO:0000256" key="6">
    <source>
        <dbReference type="ARBA" id="ARBA00022989"/>
    </source>
</evidence>
<comment type="subunit">
    <text evidence="9">Forms a complex with SecF. Part of the essential Sec protein translocation apparatus which comprises SecA, SecYEG and auxiliary proteins SecDF. Other proteins may also be involved.</text>
</comment>
<feature type="transmembrane region" description="Helical" evidence="9">
    <location>
        <begin position="1007"/>
        <end position="1031"/>
    </location>
</feature>
<dbReference type="GO" id="GO:0015450">
    <property type="term" value="F:protein-transporting ATPase activity"/>
    <property type="evidence" value="ECO:0007669"/>
    <property type="project" value="InterPro"/>
</dbReference>
<comment type="subcellular location">
    <subcellularLocation>
        <location evidence="1 9">Cell membrane</location>
        <topology evidence="1 9">Multi-pass membrane protein</topology>
    </subcellularLocation>
</comment>
<dbReference type="InterPro" id="IPR048631">
    <property type="entry name" value="SecD_1st"/>
</dbReference>
<feature type="transmembrane region" description="Helical" evidence="9">
    <location>
        <begin position="689"/>
        <end position="707"/>
    </location>
</feature>
<evidence type="ECO:0000313" key="14">
    <source>
        <dbReference type="EMBL" id="AYD46656.1"/>
    </source>
</evidence>
<feature type="domain" description="Protein export membrane protein SecD/SecF C-terminal" evidence="11">
    <location>
        <begin position="849"/>
        <end position="1035"/>
    </location>
</feature>
<protein>
    <recommendedName>
        <fullName evidence="9 10">Multifunctional fusion protein</fullName>
    </recommendedName>
    <domain>
        <recommendedName>
            <fullName evidence="9">Protein translocase subunit SecD</fullName>
        </recommendedName>
    </domain>
    <domain>
        <recommendedName>
            <fullName evidence="10">Protein-export membrane protein SecF</fullName>
        </recommendedName>
    </domain>
</protein>
<feature type="domain" description="Protein export membrane protein SecD/SecF C-terminal" evidence="11">
    <location>
        <begin position="541"/>
        <end position="707"/>
    </location>
</feature>
<feature type="transmembrane region" description="Helical" evidence="9">
    <location>
        <begin position="742"/>
        <end position="759"/>
    </location>
</feature>
<feature type="transmembrane region" description="Helical" evidence="9">
    <location>
        <begin position="931"/>
        <end position="952"/>
    </location>
</feature>
<dbReference type="Pfam" id="PF07549">
    <property type="entry name" value="Sec_GG"/>
    <property type="match status" value="2"/>
</dbReference>
<accession>A0A386HM07</accession>
<evidence type="ECO:0000313" key="15">
    <source>
        <dbReference type="Proteomes" id="UP000266118"/>
    </source>
</evidence>
<feature type="domain" description="SecDF P1 head subdomain" evidence="13">
    <location>
        <begin position="444"/>
        <end position="539"/>
    </location>
</feature>
<dbReference type="NCBIfam" id="TIGR00916">
    <property type="entry name" value="2A0604s01"/>
    <property type="match status" value="2"/>
</dbReference>
<dbReference type="Proteomes" id="UP000266118">
    <property type="component" value="Chromosome"/>
</dbReference>
<keyword evidence="6 9" id="KW-1133">Transmembrane helix</keyword>
<dbReference type="Pfam" id="PF21760">
    <property type="entry name" value="SecD_1st"/>
    <property type="match status" value="1"/>
</dbReference>
<feature type="transmembrane region" description="Helical" evidence="9">
    <location>
        <begin position="613"/>
        <end position="632"/>
    </location>
</feature>
<dbReference type="InterPro" id="IPR055344">
    <property type="entry name" value="SecD_SecF_C_bact"/>
</dbReference>
<dbReference type="GO" id="GO:0043952">
    <property type="term" value="P:protein transport by the Sec complex"/>
    <property type="evidence" value="ECO:0007669"/>
    <property type="project" value="UniProtKB-UniRule"/>
</dbReference>
<feature type="transmembrane region" description="Helical" evidence="9">
    <location>
        <begin position="585"/>
        <end position="607"/>
    </location>
</feature>
<name>A0A386HM07_9BACT</name>
<dbReference type="InterPro" id="IPR005665">
    <property type="entry name" value="SecF_bac"/>
</dbReference>
<dbReference type="InterPro" id="IPR005791">
    <property type="entry name" value="SecD"/>
</dbReference>
<dbReference type="GO" id="GO:0065002">
    <property type="term" value="P:intracellular protein transmembrane transport"/>
    <property type="evidence" value="ECO:0007669"/>
    <property type="project" value="UniProtKB-UniRule"/>
</dbReference>
<reference evidence="14 15" key="1">
    <citation type="submission" date="2018-09" db="EMBL/GenBank/DDBJ databases">
        <title>Arachidicoccus sp. nov., a bacterium isolated from soil.</title>
        <authorList>
            <person name="Weon H.-Y."/>
            <person name="Kwon S.-W."/>
            <person name="Lee S.A."/>
        </authorList>
    </citation>
    <scope>NUCLEOTIDE SEQUENCE [LARGE SCALE GENOMIC DNA]</scope>
    <source>
        <strain evidence="14 15">KIS59-12</strain>
    </source>
</reference>
<dbReference type="SUPFAM" id="SSF82866">
    <property type="entry name" value="Multidrug efflux transporter AcrB transmembrane domain"/>
    <property type="match status" value="2"/>
</dbReference>
<evidence type="ECO:0000259" key="12">
    <source>
        <dbReference type="Pfam" id="PF21760"/>
    </source>
</evidence>
<dbReference type="Gene3D" id="3.30.1360.200">
    <property type="match status" value="1"/>
</dbReference>
<dbReference type="OrthoDB" id="9805019at2"/>
<feature type="transmembrane region" description="Helical" evidence="9">
    <location>
        <begin position="7"/>
        <end position="28"/>
    </location>
</feature>
<evidence type="ECO:0000256" key="4">
    <source>
        <dbReference type="ARBA" id="ARBA00022692"/>
    </source>
</evidence>
<dbReference type="Pfam" id="PF22599">
    <property type="entry name" value="SecDF_P1_head"/>
    <property type="match status" value="1"/>
</dbReference>
<keyword evidence="5 9" id="KW-0653">Protein transport</keyword>
<dbReference type="EMBL" id="CP032489">
    <property type="protein sequence ID" value="AYD46656.1"/>
    <property type="molecule type" value="Genomic_DNA"/>
</dbReference>
<evidence type="ECO:0000256" key="3">
    <source>
        <dbReference type="ARBA" id="ARBA00022475"/>
    </source>
</evidence>
<comment type="function">
    <text evidence="9">Part of the Sec protein translocase complex. Interacts with the SecYEG preprotein conducting channel. SecDF uses the proton motive force (PMF) to complete protein translocation after the ATP-dependent function of SecA.</text>
</comment>
<dbReference type="Gene3D" id="1.20.1640.10">
    <property type="entry name" value="Multidrug efflux transporter AcrB transmembrane domain"/>
    <property type="match status" value="2"/>
</dbReference>
<dbReference type="PRINTS" id="PR01755">
    <property type="entry name" value="SECFTRNLCASE"/>
</dbReference>
<dbReference type="InterPro" id="IPR054384">
    <property type="entry name" value="SecDF_P1_head"/>
</dbReference>
<dbReference type="PANTHER" id="PTHR30081">
    <property type="entry name" value="PROTEIN-EXPORT MEMBRANE PROTEIN SEC"/>
    <property type="match status" value="1"/>
</dbReference>
<evidence type="ECO:0000256" key="9">
    <source>
        <dbReference type="HAMAP-Rule" id="MF_01463"/>
    </source>
</evidence>
<evidence type="ECO:0000259" key="11">
    <source>
        <dbReference type="Pfam" id="PF02355"/>
    </source>
</evidence>
<dbReference type="Pfam" id="PF02355">
    <property type="entry name" value="SecD_SecF_C"/>
    <property type="match status" value="2"/>
</dbReference>
<dbReference type="HAMAP" id="MF_01464_B">
    <property type="entry name" value="SecF_B"/>
    <property type="match status" value="1"/>
</dbReference>
<dbReference type="NCBIfam" id="TIGR00966">
    <property type="entry name" value="transloc_SecF"/>
    <property type="match status" value="1"/>
</dbReference>
<dbReference type="HAMAP" id="MF_01463_B">
    <property type="entry name" value="SecD_B"/>
    <property type="match status" value="1"/>
</dbReference>
<evidence type="ECO:0000256" key="8">
    <source>
        <dbReference type="ARBA" id="ARBA00023136"/>
    </source>
</evidence>
<feature type="transmembrane region" description="Helical" evidence="9">
    <location>
        <begin position="663"/>
        <end position="683"/>
    </location>
</feature>
<keyword evidence="15" id="KW-1185">Reference proteome</keyword>
<dbReference type="NCBIfam" id="TIGR01129">
    <property type="entry name" value="secD"/>
    <property type="match status" value="1"/>
</dbReference>
<organism evidence="14 15">
    <name type="scientific">Arachidicoccus soli</name>
    <dbReference type="NCBI Taxonomy" id="2341117"/>
    <lineage>
        <taxon>Bacteria</taxon>
        <taxon>Pseudomonadati</taxon>
        <taxon>Bacteroidota</taxon>
        <taxon>Chitinophagia</taxon>
        <taxon>Chitinophagales</taxon>
        <taxon>Chitinophagaceae</taxon>
        <taxon>Arachidicoccus</taxon>
    </lineage>
</organism>
<dbReference type="RefSeq" id="WP_119984906.1">
    <property type="nucleotide sequence ID" value="NZ_CP032489.1"/>
</dbReference>
<feature type="transmembrane region" description="Helical" evidence="9">
    <location>
        <begin position="897"/>
        <end position="919"/>
    </location>
</feature>
<feature type="transmembrane region" description="Helical" evidence="9">
    <location>
        <begin position="872"/>
        <end position="890"/>
    </location>
</feature>
<evidence type="ECO:0000256" key="10">
    <source>
        <dbReference type="HAMAP-Rule" id="MF_01464"/>
    </source>
</evidence>